<dbReference type="Pfam" id="PF05960">
    <property type="entry name" value="DUF885"/>
    <property type="match status" value="1"/>
</dbReference>
<dbReference type="PANTHER" id="PTHR33361:SF16">
    <property type="entry name" value="DUF885 DOMAIN-CONTAINING PROTEIN"/>
    <property type="match status" value="1"/>
</dbReference>
<dbReference type="InterPro" id="IPR010281">
    <property type="entry name" value="DUF885"/>
</dbReference>
<organism evidence="2 3">
    <name type="scientific">Altericroceibacterium endophyticum</name>
    <dbReference type="NCBI Taxonomy" id="1808508"/>
    <lineage>
        <taxon>Bacteria</taxon>
        <taxon>Pseudomonadati</taxon>
        <taxon>Pseudomonadota</taxon>
        <taxon>Alphaproteobacteria</taxon>
        <taxon>Sphingomonadales</taxon>
        <taxon>Erythrobacteraceae</taxon>
        <taxon>Altericroceibacterium</taxon>
    </lineage>
</organism>
<reference evidence="2 3" key="1">
    <citation type="submission" date="2019-12" db="EMBL/GenBank/DDBJ databases">
        <title>Genomic-based taxomic classification of the family Erythrobacteraceae.</title>
        <authorList>
            <person name="Xu L."/>
        </authorList>
    </citation>
    <scope>NUCLEOTIDE SEQUENCE [LARGE SCALE GENOMIC DNA]</scope>
    <source>
        <strain evidence="2 3">LMG 29518</strain>
    </source>
</reference>
<protein>
    <submittedName>
        <fullName evidence="2">DUF885 family protein</fullName>
    </submittedName>
</protein>
<comment type="caution">
    <text evidence="2">The sequence shown here is derived from an EMBL/GenBank/DDBJ whole genome shotgun (WGS) entry which is preliminary data.</text>
</comment>
<accession>A0A6I4T7W6</accession>
<evidence type="ECO:0000256" key="1">
    <source>
        <dbReference type="SAM" id="SignalP"/>
    </source>
</evidence>
<dbReference type="AlphaFoldDB" id="A0A6I4T7W6"/>
<name>A0A6I4T7W6_9SPHN</name>
<dbReference type="OrthoDB" id="9763405at2"/>
<evidence type="ECO:0000313" key="3">
    <source>
        <dbReference type="Proteomes" id="UP000438476"/>
    </source>
</evidence>
<dbReference type="PANTHER" id="PTHR33361">
    <property type="entry name" value="GLR0591 PROTEIN"/>
    <property type="match status" value="1"/>
</dbReference>
<keyword evidence="3" id="KW-1185">Reference proteome</keyword>
<dbReference type="Proteomes" id="UP000438476">
    <property type="component" value="Unassembled WGS sequence"/>
</dbReference>
<dbReference type="RefSeq" id="WP_160737509.1">
    <property type="nucleotide sequence ID" value="NZ_WTYT01000007.1"/>
</dbReference>
<dbReference type="EMBL" id="WTYT01000007">
    <property type="protein sequence ID" value="MXO67056.1"/>
    <property type="molecule type" value="Genomic_DNA"/>
</dbReference>
<feature type="chain" id="PRO_5026264660" evidence="1">
    <location>
        <begin position="27"/>
        <end position="607"/>
    </location>
</feature>
<evidence type="ECO:0000313" key="2">
    <source>
        <dbReference type="EMBL" id="MXO67056.1"/>
    </source>
</evidence>
<proteinExistence type="predicted"/>
<sequence>MNRRKAIALMASAAAIPVFSPGSALAAASSPQADLQLTSLLQDAYLRTLELSPMLGATVGSTIGTGRWDDFSADGEDALHRAAALNLRRLQAIDFDALSPDAQVQYRAFESDQNIIAERYRWRRHDYPLNQIVGLHIDVPNVLINQHPIRNLQDAEDYISRLNLAPLAFDQMVARLQDHAAHGFYMASSIYPLLISGSRQIITGAPFEEGDDSPVWSDFSRKISELDVDPFQRETLLERARDALTGPFKGGYERLIAELEVQAAAAPSDAGVWSLPDGDEYYEFLIRQFTTTQMTPAEIHELGLSEVKRIHGEMQAIMDQVGFTGSLQQFMDQLKKDPQFYYPNTDEGRQAYLERARGIIGAMNDALPRAFHAKAPLPLVIRRAEIYREPTLPAAYFDAGSPDGSRPGYIYLNLSDMANQATFDLDALLYHEGVPGHHMQISTILVNDAVPELRKTNQWWQNTSFVEGWALYAEYLAKEMGFYQDPYADFGRLGGELWRACRLVVDSGLHYKRWSREQATQYLDDNTASTHAANKIAVDRYVAVPGQATAFTIGMKAFQKQRARAEEALGSAYDIRDYHEVALNYGFLPLPALDTAIDNWIASARAD</sequence>
<keyword evidence="1" id="KW-0732">Signal</keyword>
<feature type="signal peptide" evidence="1">
    <location>
        <begin position="1"/>
        <end position="26"/>
    </location>
</feature>
<gene>
    <name evidence="2" type="ORF">GRI91_14925</name>
</gene>